<reference evidence="4" key="1">
    <citation type="journal article" date="2019" name="Int. J. Syst. Evol. Microbiol.">
        <title>The Global Catalogue of Microorganisms (GCM) 10K type strain sequencing project: providing services to taxonomists for standard genome sequencing and annotation.</title>
        <authorList>
            <consortium name="The Broad Institute Genomics Platform"/>
            <consortium name="The Broad Institute Genome Sequencing Center for Infectious Disease"/>
            <person name="Wu L."/>
            <person name="Ma J."/>
        </authorList>
    </citation>
    <scope>NUCLEOTIDE SEQUENCE [LARGE SCALE GENOMIC DNA]</scope>
    <source>
        <strain evidence="4">XZYJT-10</strain>
    </source>
</reference>
<dbReference type="RefSeq" id="WP_378966856.1">
    <property type="nucleotide sequence ID" value="NZ_JBHTBJ010000006.1"/>
</dbReference>
<dbReference type="EMBL" id="JBHTBJ010000006">
    <property type="protein sequence ID" value="MFC7274663.1"/>
    <property type="molecule type" value="Genomic_DNA"/>
</dbReference>
<keyword evidence="4" id="KW-1185">Reference proteome</keyword>
<dbReference type="Gene3D" id="3.40.50.2000">
    <property type="entry name" value="Glycogen Phosphorylase B"/>
    <property type="match status" value="2"/>
</dbReference>
<feature type="domain" description="Glycosyltransferase family 28 N-terminal" evidence="1">
    <location>
        <begin position="3"/>
        <end position="60"/>
    </location>
</feature>
<organism evidence="3 4">
    <name type="scientific">Paractinoplanes rhizophilus</name>
    <dbReference type="NCBI Taxonomy" id="1416877"/>
    <lineage>
        <taxon>Bacteria</taxon>
        <taxon>Bacillati</taxon>
        <taxon>Actinomycetota</taxon>
        <taxon>Actinomycetes</taxon>
        <taxon>Micromonosporales</taxon>
        <taxon>Micromonosporaceae</taxon>
        <taxon>Paractinoplanes</taxon>
    </lineage>
</organism>
<comment type="caution">
    <text evidence="3">The sequence shown here is derived from an EMBL/GenBank/DDBJ whole genome shotgun (WGS) entry which is preliminary data.</text>
</comment>
<dbReference type="PANTHER" id="PTHR48050:SF13">
    <property type="entry name" value="STEROL 3-BETA-GLUCOSYLTRANSFERASE UGT80A2"/>
    <property type="match status" value="1"/>
</dbReference>
<dbReference type="InterPro" id="IPR004276">
    <property type="entry name" value="GlycoTrans_28_N"/>
</dbReference>
<name>A0ABW2HRI0_9ACTN</name>
<dbReference type="SUPFAM" id="SSF53756">
    <property type="entry name" value="UDP-Glycosyltransferase/glycogen phosphorylase"/>
    <property type="match status" value="1"/>
</dbReference>
<dbReference type="CDD" id="cd03784">
    <property type="entry name" value="GT1_Gtf-like"/>
    <property type="match status" value="1"/>
</dbReference>
<dbReference type="InterPro" id="IPR002213">
    <property type="entry name" value="UDP_glucos_trans"/>
</dbReference>
<dbReference type="Proteomes" id="UP001596548">
    <property type="component" value="Unassembled WGS sequence"/>
</dbReference>
<evidence type="ECO:0000313" key="4">
    <source>
        <dbReference type="Proteomes" id="UP001596548"/>
    </source>
</evidence>
<dbReference type="PANTHER" id="PTHR48050">
    <property type="entry name" value="STEROL 3-BETA-GLUCOSYLTRANSFERASE"/>
    <property type="match status" value="1"/>
</dbReference>
<dbReference type="InterPro" id="IPR010610">
    <property type="entry name" value="EryCIII-like_C"/>
</dbReference>
<feature type="domain" description="Erythromycin biosynthesis protein CIII-like C-terminal" evidence="2">
    <location>
        <begin position="295"/>
        <end position="393"/>
    </location>
</feature>
<dbReference type="InterPro" id="IPR050426">
    <property type="entry name" value="Glycosyltransferase_28"/>
</dbReference>
<sequence>MRILIVTSGSIGDVAPYTGLGVRFRQAGHEVAVATHAPFRAAVERAGLGFEPLPGDLRATLAHAVGGLSARALARQFTLARPLIAALGPGIAAAVASVQPSVLLLSTMVAPLGHQVADAYGLRRAGAFPQPVFPTREFGSVLTGGRSFGPWGNLAVGWAAAKAAESLYAGPIRELRRELGLSRIALPALRREQERAGPTFHGFSPAVLRRPRDWPPALRVTGYWWPPVDPAWRPSAELEAFLADGPAPVFIGFGSMAPGQGERLGEIAVAAARRAGVRAVLQAGWSGLAAGAGPDVLGVGEVPHSWLFPRMAAVVHHAGAGTAAAGLRAGVPAVPVPVLADQPFWARRLHDLGAAARPIPMPALRVESLAHALRQVLGNSHFAARAQALSARIGAEDGAAPILDWIG</sequence>
<dbReference type="Pfam" id="PF03033">
    <property type="entry name" value="Glyco_transf_28"/>
    <property type="match status" value="1"/>
</dbReference>
<evidence type="ECO:0000259" key="2">
    <source>
        <dbReference type="Pfam" id="PF06722"/>
    </source>
</evidence>
<dbReference type="Pfam" id="PF06722">
    <property type="entry name" value="EryCIII-like_C"/>
    <property type="match status" value="1"/>
</dbReference>
<proteinExistence type="predicted"/>
<accession>A0ABW2HRI0</accession>
<protein>
    <submittedName>
        <fullName evidence="3">Glycosyltransferase</fullName>
    </submittedName>
</protein>
<gene>
    <name evidence="3" type="ORF">ACFQS1_11775</name>
</gene>
<evidence type="ECO:0000259" key="1">
    <source>
        <dbReference type="Pfam" id="PF03033"/>
    </source>
</evidence>
<evidence type="ECO:0000313" key="3">
    <source>
        <dbReference type="EMBL" id="MFC7274663.1"/>
    </source>
</evidence>